<dbReference type="GO" id="GO:0016251">
    <property type="term" value="F:RNA polymerase II general transcription initiation factor activity"/>
    <property type="evidence" value="ECO:0007669"/>
    <property type="project" value="InterPro"/>
</dbReference>
<gene>
    <name evidence="7" type="ORF">HPP92_017203</name>
</gene>
<keyword evidence="4" id="KW-0539">Nucleus</keyword>
<dbReference type="InterPro" id="IPR009067">
    <property type="entry name" value="TAF_II_230-bd"/>
</dbReference>
<dbReference type="SMART" id="SM00213">
    <property type="entry name" value="UBQ"/>
    <property type="match status" value="1"/>
</dbReference>
<dbReference type="GO" id="GO:0005669">
    <property type="term" value="C:transcription factor TFIID complex"/>
    <property type="evidence" value="ECO:0007669"/>
    <property type="project" value="InterPro"/>
</dbReference>
<dbReference type="Gene3D" id="1.10.1100.10">
    <property type="entry name" value="TAFII-230 TBP-binding domain"/>
    <property type="match status" value="1"/>
</dbReference>
<dbReference type="Pfam" id="PF12157">
    <property type="entry name" value="DUF3591"/>
    <property type="match status" value="1"/>
</dbReference>
<evidence type="ECO:0000256" key="3">
    <source>
        <dbReference type="ARBA" id="ARBA00023163"/>
    </source>
</evidence>
<evidence type="ECO:0000256" key="1">
    <source>
        <dbReference type="ARBA" id="ARBA00004123"/>
    </source>
</evidence>
<proteinExistence type="predicted"/>
<dbReference type="SUPFAM" id="SSF54236">
    <property type="entry name" value="Ubiquitin-like"/>
    <property type="match status" value="1"/>
</dbReference>
<keyword evidence="3" id="KW-0804">Transcription</keyword>
<dbReference type="GO" id="GO:0004402">
    <property type="term" value="F:histone acetyltransferase activity"/>
    <property type="evidence" value="ECO:0007669"/>
    <property type="project" value="InterPro"/>
</dbReference>
<dbReference type="SUPFAM" id="SSF47055">
    <property type="entry name" value="TAF(II)230 TBP-binding fragment"/>
    <property type="match status" value="1"/>
</dbReference>
<evidence type="ECO:0000313" key="8">
    <source>
        <dbReference type="Proteomes" id="UP000636800"/>
    </source>
</evidence>
<feature type="region of interest" description="Disordered" evidence="5">
    <location>
        <begin position="462"/>
        <end position="495"/>
    </location>
</feature>
<dbReference type="GO" id="GO:0017025">
    <property type="term" value="F:TBP-class protein binding"/>
    <property type="evidence" value="ECO:0007669"/>
    <property type="project" value="InterPro"/>
</dbReference>
<evidence type="ECO:0000256" key="5">
    <source>
        <dbReference type="SAM" id="MobiDB-lite"/>
    </source>
</evidence>
<dbReference type="InterPro" id="IPR022591">
    <property type="entry name" value="TAF1_HAT_dom"/>
</dbReference>
<keyword evidence="8" id="KW-1185">Reference proteome</keyword>
<keyword evidence="2" id="KW-0805">Transcription regulation</keyword>
<comment type="caution">
    <text evidence="7">The sequence shown here is derived from an EMBL/GenBank/DDBJ whole genome shotgun (WGS) entry which is preliminary data.</text>
</comment>
<dbReference type="Gene3D" id="3.10.20.90">
    <property type="entry name" value="Phosphatidylinositol 3-kinase Catalytic Subunit, Chain A, domain 1"/>
    <property type="match status" value="1"/>
</dbReference>
<dbReference type="GO" id="GO:0051123">
    <property type="term" value="P:RNA polymerase II preinitiation complex assembly"/>
    <property type="evidence" value="ECO:0007669"/>
    <property type="project" value="TreeGrafter"/>
</dbReference>
<dbReference type="InterPro" id="IPR040240">
    <property type="entry name" value="TAF1"/>
</dbReference>
<dbReference type="InterPro" id="IPR000626">
    <property type="entry name" value="Ubiquitin-like_dom"/>
</dbReference>
<organism evidence="7 8">
    <name type="scientific">Vanilla planifolia</name>
    <name type="common">Vanilla</name>
    <dbReference type="NCBI Taxonomy" id="51239"/>
    <lineage>
        <taxon>Eukaryota</taxon>
        <taxon>Viridiplantae</taxon>
        <taxon>Streptophyta</taxon>
        <taxon>Embryophyta</taxon>
        <taxon>Tracheophyta</taxon>
        <taxon>Spermatophyta</taxon>
        <taxon>Magnoliopsida</taxon>
        <taxon>Liliopsida</taxon>
        <taxon>Asparagales</taxon>
        <taxon>Orchidaceae</taxon>
        <taxon>Vanilloideae</taxon>
        <taxon>Vanilleae</taxon>
        <taxon>Vanilla</taxon>
    </lineage>
</organism>
<evidence type="ECO:0000259" key="6">
    <source>
        <dbReference type="PROSITE" id="PS50053"/>
    </source>
</evidence>
<dbReference type="Pfam" id="PF00240">
    <property type="entry name" value="ubiquitin"/>
    <property type="match status" value="1"/>
</dbReference>
<dbReference type="PANTHER" id="PTHR13900:SF0">
    <property type="entry name" value="TRANSCRIPTION INITIATION FACTOR TFIID SUBUNIT 1"/>
    <property type="match status" value="1"/>
</dbReference>
<accession>A0A835QFJ0</accession>
<feature type="compositionally biased region" description="Acidic residues" evidence="5">
    <location>
        <begin position="111"/>
        <end position="121"/>
    </location>
</feature>
<dbReference type="PROSITE" id="PS50053">
    <property type="entry name" value="UBIQUITIN_2"/>
    <property type="match status" value="1"/>
</dbReference>
<dbReference type="InterPro" id="IPR029071">
    <property type="entry name" value="Ubiquitin-like_domsf"/>
</dbReference>
<dbReference type="OrthoDB" id="27109at2759"/>
<dbReference type="PANTHER" id="PTHR13900">
    <property type="entry name" value="TRANSCRIPTION INITIATION FACTOR TFIID"/>
    <property type="match status" value="1"/>
</dbReference>
<sequence length="1228" mass="137078">MVNRPFQNSKKASCGDETVSTAGGFHKTPLFLSLRSCKADSLRCPVLLRAFSCKSPRGGGFTGRRISVSRRLQSYATRRRRTSFAIARIAAQIFSLPGSSKMGDSTSQDGRDEEDDEDYDEAGGGNRLLGFMFGNVDNSGDLDVDYLDEDAKEHLSALVDKLGHSLTDIDLIKSSPATTDASEQDYDEKAEDAIDYEDIDEQYDGPEVHVTTEEDHLLPKKEYFSSDVFLSSLNKTSVFDEEDYDEDEEIGQEDKIKENKIQIVSLTQEGGDLEIIPEDTLSYDDSLPPGASLESEEMAFELLAFQEDQVTPEENVDTKSETPLPVLCMEDGLAILRFSEIFGIHEPLKKTDGKCRQKRTTANVWDKTFDIEEVAEEDEEAFLRSSGHELSVAKMVSLDPGDVGEETDQTTSHTDLQNKNICLASLPMKDDSSVVSEFEWSLPSPKFYPLDQQEWEDAIIWGNSPQSSNGRPVNDEISELETEDQSEHSEDGCWRRNEKDSVMLSSVGLSHCTGSGAKSVERYWTSSAREYRLELPLLESFSRSHGLHSEMKAENGHAKISDSVALHGFDNLSSLNKDLVNGFWLDNVIWDADQAISKPKLILDLQDKQMLFEILDDKQLKEISSRAGAMMVVRSSMSNLGESTDQHNQGLASVARFNISNDKYYSNRKISQQVKSNAKKRGSHGIKNLHSVPALRLQTMKPRLSNKEIANFHKPKALWYPHDNEIVAKAQGALCTCGPIKVVIMTLGGKGAKLHVDADETLSSVKIKASKKLEFRMSEKVKVFYSGKELEDDKPLSVQEVRPNSVLHFVRTRIQIWPKAQRLPGENKPMRPPGAFKKKSELSVKDGHVFLMEYCEERPLFLGNVGMGARLVTYYQKLALNDQTGSSLRNGNSDLGTVLTLDPSDRSPFLGEIGPGCSQTCLETNMYRSPVFHHKLPLTDYLLVRSAKGALSLRRVDRICVVGQQEPHMEVLSPGSKGVQSYLVNRMLVHVYREFRASEKPGAFPSVRADELAALFPGLTDAFMRKRLKLCADLKKGAWVKRVDFRIPSEEELRRMLTPENVCSYESMQAGLYRLKHLGISRLTHPIGLSSAMNQLPYEAITLAAASHIERELQITSWNLTSNFVSCTNQERENIERLEITGVGDPSGRGLGFSYVRVTPKAPIASSVVKKKAAVSKGGSTVTGTDADLRRLSMDAAREVLLKFNVPEEQIDKLTRWHRIALVHEAVK</sequence>
<name>A0A835QFJ0_VANPL</name>
<feature type="compositionally biased region" description="Basic and acidic residues" evidence="5">
    <location>
        <begin position="485"/>
        <end position="495"/>
    </location>
</feature>
<evidence type="ECO:0000313" key="7">
    <source>
        <dbReference type="EMBL" id="KAG0470503.1"/>
    </source>
</evidence>
<feature type="domain" description="Ubiquitin-like" evidence="6">
    <location>
        <begin position="740"/>
        <end position="810"/>
    </location>
</feature>
<reference evidence="7 8" key="1">
    <citation type="journal article" date="2020" name="Nat. Food">
        <title>A phased Vanilla planifolia genome enables genetic improvement of flavour and production.</title>
        <authorList>
            <person name="Hasing T."/>
            <person name="Tang H."/>
            <person name="Brym M."/>
            <person name="Khazi F."/>
            <person name="Huang T."/>
            <person name="Chambers A.H."/>
        </authorList>
    </citation>
    <scope>NUCLEOTIDE SEQUENCE [LARGE SCALE GENOMIC DNA]</scope>
    <source>
        <tissue evidence="7">Leaf</tissue>
    </source>
</reference>
<evidence type="ECO:0000256" key="2">
    <source>
        <dbReference type="ARBA" id="ARBA00023015"/>
    </source>
</evidence>
<dbReference type="Pfam" id="PF09247">
    <property type="entry name" value="TBP-binding"/>
    <property type="match status" value="1"/>
</dbReference>
<dbReference type="InterPro" id="IPR036741">
    <property type="entry name" value="TAFII-230_TBP-bd_sf"/>
</dbReference>
<comment type="subcellular location">
    <subcellularLocation>
        <location evidence="1">Nucleus</location>
    </subcellularLocation>
</comment>
<dbReference type="AlphaFoldDB" id="A0A835QFJ0"/>
<dbReference type="EMBL" id="JADCNL010000008">
    <property type="protein sequence ID" value="KAG0470503.1"/>
    <property type="molecule type" value="Genomic_DNA"/>
</dbReference>
<dbReference type="FunFam" id="3.10.20.90:FF:000223">
    <property type="entry name" value="Transcription initiation factor TFIID subunit 1"/>
    <property type="match status" value="1"/>
</dbReference>
<dbReference type="Proteomes" id="UP000636800">
    <property type="component" value="Unassembled WGS sequence"/>
</dbReference>
<evidence type="ECO:0000256" key="4">
    <source>
        <dbReference type="ARBA" id="ARBA00023242"/>
    </source>
</evidence>
<protein>
    <recommendedName>
        <fullName evidence="6">Ubiquitin-like domain-containing protein</fullName>
    </recommendedName>
</protein>
<feature type="region of interest" description="Disordered" evidence="5">
    <location>
        <begin position="98"/>
        <end position="121"/>
    </location>
</feature>